<reference evidence="1 2" key="1">
    <citation type="submission" date="2018-07" db="EMBL/GenBank/DDBJ databases">
        <title>Genomic Encyclopedia of Type Strains, Phase IV (KMG-IV): sequencing the most valuable type-strain genomes for metagenomic binning, comparative biology and taxonomic classification.</title>
        <authorList>
            <person name="Goeker M."/>
        </authorList>
    </citation>
    <scope>NUCLEOTIDE SEQUENCE [LARGE SCALE GENOMIC DNA]</scope>
    <source>
        <strain evidence="1 2">DSM 21410</strain>
    </source>
</reference>
<evidence type="ECO:0000313" key="2">
    <source>
        <dbReference type="Proteomes" id="UP000253517"/>
    </source>
</evidence>
<sequence>MKQFQLILLCIGFLSTQSQPKNPEPLIEPLGKKYVLIDRGITGFMYSIDGQWISSPMKIPARLNSRDKEGFKVKDNSLGTDNIKYLYMHRIKYGNTQLYVLYKFYTVGYYKYEATKKGWKEEIRAYYYVLDDEGIQSILNSPKEDVMLKIKIYDSGEIGHTKPSNVQKKALLQIRIKKEYDRQLIFHIDRSQPDGLVRFFFYSQHKVFKDTEGVIKPDFKISGRSLYAQQTLLQYMYYQLEAEELDNFLKLINPKFKDDEEEHVSNAGQN</sequence>
<keyword evidence="2" id="KW-1185">Reference proteome</keyword>
<accession>A0A368ZYR6</accession>
<dbReference type="RefSeq" id="WP_114366484.1">
    <property type="nucleotide sequence ID" value="NZ_BHZF01000004.1"/>
</dbReference>
<gene>
    <name evidence="1" type="ORF">DES35_10554</name>
</gene>
<dbReference type="AlphaFoldDB" id="A0A368ZYR6"/>
<proteinExistence type="predicted"/>
<evidence type="ECO:0000313" key="1">
    <source>
        <dbReference type="EMBL" id="RCX02083.1"/>
    </source>
</evidence>
<dbReference type="Proteomes" id="UP000253517">
    <property type="component" value="Unassembled WGS sequence"/>
</dbReference>
<dbReference type="EMBL" id="QPJS01000005">
    <property type="protein sequence ID" value="RCX02083.1"/>
    <property type="molecule type" value="Genomic_DNA"/>
</dbReference>
<name>A0A368ZYR6_9FLAO</name>
<organism evidence="1 2">
    <name type="scientific">Schleiferia thermophila</name>
    <dbReference type="NCBI Taxonomy" id="884107"/>
    <lineage>
        <taxon>Bacteria</taxon>
        <taxon>Pseudomonadati</taxon>
        <taxon>Bacteroidota</taxon>
        <taxon>Flavobacteriia</taxon>
        <taxon>Flavobacteriales</taxon>
        <taxon>Schleiferiaceae</taxon>
        <taxon>Schleiferia</taxon>
    </lineage>
</organism>
<protein>
    <submittedName>
        <fullName evidence="1">Uncharacterized protein</fullName>
    </submittedName>
</protein>
<comment type="caution">
    <text evidence="1">The sequence shown here is derived from an EMBL/GenBank/DDBJ whole genome shotgun (WGS) entry which is preliminary data.</text>
</comment>